<gene>
    <name evidence="3" type="ORF">HannXRQ_Chr05g0146271</name>
</gene>
<keyword evidence="3" id="KW-0808">Transferase</keyword>
<sequence>MLRAGGYFVWAAQPVYKHENKLQEQWKKMENLTSRLCWEQPKHSTWSRRGHMSPHG</sequence>
<dbReference type="GO" id="GO:0032259">
    <property type="term" value="P:methylation"/>
    <property type="evidence" value="ECO:0007669"/>
    <property type="project" value="UniProtKB-KW"/>
</dbReference>
<keyword evidence="1 3" id="KW-0489">Methyltransferase</keyword>
<dbReference type="EMBL" id="CM007894">
    <property type="protein sequence ID" value="OTG25309.1"/>
    <property type="molecule type" value="Genomic_DNA"/>
</dbReference>
<dbReference type="Proteomes" id="UP000215914">
    <property type="component" value="Chromosome 5"/>
</dbReference>
<proteinExistence type="predicted"/>
<reference evidence="4" key="1">
    <citation type="journal article" date="2017" name="Nature">
        <title>The sunflower genome provides insights into oil metabolism, flowering and Asterid evolution.</title>
        <authorList>
            <person name="Badouin H."/>
            <person name="Gouzy J."/>
            <person name="Grassa C.J."/>
            <person name="Murat F."/>
            <person name="Staton S.E."/>
            <person name="Cottret L."/>
            <person name="Lelandais-Briere C."/>
            <person name="Owens G.L."/>
            <person name="Carrere S."/>
            <person name="Mayjonade B."/>
            <person name="Legrand L."/>
            <person name="Gill N."/>
            <person name="Kane N.C."/>
            <person name="Bowers J.E."/>
            <person name="Hubner S."/>
            <person name="Bellec A."/>
            <person name="Berard A."/>
            <person name="Berges H."/>
            <person name="Blanchet N."/>
            <person name="Boniface M.C."/>
            <person name="Brunel D."/>
            <person name="Catrice O."/>
            <person name="Chaidir N."/>
            <person name="Claudel C."/>
            <person name="Donnadieu C."/>
            <person name="Faraut T."/>
            <person name="Fievet G."/>
            <person name="Helmstetter N."/>
            <person name="King M."/>
            <person name="Knapp S.J."/>
            <person name="Lai Z."/>
            <person name="Le Paslier M.C."/>
            <person name="Lippi Y."/>
            <person name="Lorenzon L."/>
            <person name="Mandel J.R."/>
            <person name="Marage G."/>
            <person name="Marchand G."/>
            <person name="Marquand E."/>
            <person name="Bret-Mestries E."/>
            <person name="Morien E."/>
            <person name="Nambeesan S."/>
            <person name="Nguyen T."/>
            <person name="Pegot-Espagnet P."/>
            <person name="Pouilly N."/>
            <person name="Raftis F."/>
            <person name="Sallet E."/>
            <person name="Schiex T."/>
            <person name="Thomas J."/>
            <person name="Vandecasteele C."/>
            <person name="Vares D."/>
            <person name="Vear F."/>
            <person name="Vautrin S."/>
            <person name="Crespi M."/>
            <person name="Mangin B."/>
            <person name="Burke J.M."/>
            <person name="Salse J."/>
            <person name="Munos S."/>
            <person name="Vincourt P."/>
            <person name="Rieseberg L.H."/>
            <person name="Langlade N.B."/>
        </authorList>
    </citation>
    <scope>NUCLEOTIDE SEQUENCE [LARGE SCALE GENOMIC DNA]</scope>
    <source>
        <strain evidence="4">cv. SF193</strain>
    </source>
</reference>
<protein>
    <submittedName>
        <fullName evidence="3">Putative S-adenosyl-L-methionine-dependent methyltransferase</fullName>
    </submittedName>
</protein>
<name>A0A251UQG4_HELAN</name>
<dbReference type="Pfam" id="PF03141">
    <property type="entry name" value="Methyltransf_29"/>
    <property type="match status" value="1"/>
</dbReference>
<dbReference type="AlphaFoldDB" id="A0A251UQG4"/>
<keyword evidence="4" id="KW-1185">Reference proteome</keyword>
<dbReference type="InParanoid" id="A0A251UQG4"/>
<evidence type="ECO:0000256" key="2">
    <source>
        <dbReference type="ARBA" id="ARBA00023180"/>
    </source>
</evidence>
<evidence type="ECO:0000256" key="1">
    <source>
        <dbReference type="ARBA" id="ARBA00022603"/>
    </source>
</evidence>
<keyword evidence="2" id="KW-0325">Glycoprotein</keyword>
<accession>A0A251UQG4</accession>
<evidence type="ECO:0000313" key="3">
    <source>
        <dbReference type="EMBL" id="OTG25309.1"/>
    </source>
</evidence>
<dbReference type="InterPro" id="IPR004159">
    <property type="entry name" value="Put_SAM_MeTrfase"/>
</dbReference>
<organism evidence="3 4">
    <name type="scientific">Helianthus annuus</name>
    <name type="common">Common sunflower</name>
    <dbReference type="NCBI Taxonomy" id="4232"/>
    <lineage>
        <taxon>Eukaryota</taxon>
        <taxon>Viridiplantae</taxon>
        <taxon>Streptophyta</taxon>
        <taxon>Embryophyta</taxon>
        <taxon>Tracheophyta</taxon>
        <taxon>Spermatophyta</taxon>
        <taxon>Magnoliopsida</taxon>
        <taxon>eudicotyledons</taxon>
        <taxon>Gunneridae</taxon>
        <taxon>Pentapetalae</taxon>
        <taxon>asterids</taxon>
        <taxon>campanulids</taxon>
        <taxon>Asterales</taxon>
        <taxon>Asteraceae</taxon>
        <taxon>Asteroideae</taxon>
        <taxon>Heliantheae alliance</taxon>
        <taxon>Heliantheae</taxon>
        <taxon>Helianthus</taxon>
    </lineage>
</organism>
<evidence type="ECO:0000313" key="4">
    <source>
        <dbReference type="Proteomes" id="UP000215914"/>
    </source>
</evidence>
<dbReference type="GO" id="GO:0008168">
    <property type="term" value="F:methyltransferase activity"/>
    <property type="evidence" value="ECO:0007669"/>
    <property type="project" value="UniProtKB-KW"/>
</dbReference>